<dbReference type="PANTHER" id="PTHR23077">
    <property type="entry name" value="AAA-FAMILY ATPASE"/>
    <property type="match status" value="1"/>
</dbReference>
<dbReference type="InterPro" id="IPR003960">
    <property type="entry name" value="ATPase_AAA_CS"/>
</dbReference>
<dbReference type="AlphaFoldDB" id="A0A814GXF6"/>
<dbReference type="EMBL" id="CAJNOL010000931">
    <property type="protein sequence ID" value="CAF1242321.1"/>
    <property type="molecule type" value="Genomic_DNA"/>
</dbReference>
<dbReference type="Pfam" id="PF00004">
    <property type="entry name" value="AAA"/>
    <property type="match status" value="1"/>
</dbReference>
<keyword evidence="2" id="KW-0067">ATP-binding</keyword>
<keyword evidence="8" id="KW-1185">Reference proteome</keyword>
<dbReference type="EMBL" id="CAJNOH010000329">
    <property type="protein sequence ID" value="CAF1002034.1"/>
    <property type="molecule type" value="Genomic_DNA"/>
</dbReference>
<protein>
    <recommendedName>
        <fullName evidence="4">AAA+ ATPase domain-containing protein</fullName>
    </recommendedName>
</protein>
<evidence type="ECO:0000313" key="5">
    <source>
        <dbReference type="EMBL" id="CAF1002034.1"/>
    </source>
</evidence>
<reference evidence="5" key="1">
    <citation type="submission" date="2021-02" db="EMBL/GenBank/DDBJ databases">
        <authorList>
            <person name="Nowell W R."/>
        </authorList>
    </citation>
    <scope>NUCLEOTIDE SEQUENCE</scope>
</reference>
<dbReference type="GO" id="GO:0016887">
    <property type="term" value="F:ATP hydrolysis activity"/>
    <property type="evidence" value="ECO:0007669"/>
    <property type="project" value="InterPro"/>
</dbReference>
<comment type="caution">
    <text evidence="5">The sequence shown here is derived from an EMBL/GenBank/DDBJ whole genome shotgun (WGS) entry which is preliminary data.</text>
</comment>
<feature type="coiled-coil region" evidence="3">
    <location>
        <begin position="534"/>
        <end position="572"/>
    </location>
</feature>
<name>A0A814GXF6_9BILA</name>
<dbReference type="InterPro" id="IPR027417">
    <property type="entry name" value="P-loop_NTPase"/>
</dbReference>
<accession>A0A814GXF6</accession>
<sequence>MMPSNRQSVFAFLNVTESVATIDRIRLEQLRSDYATMIKTQLMATTTTTANLDYQLKLIAEKFMLIDDSINLDHLNLCVSCSSLDVACEAMVGKYIDALMAERRNARKATQMNVKPTVPSSSSAAAAPIATESLKQIICQIIVKQNDSAVIEFIQTFLLLPLAEITSKRKSQEKFEILSSNRFVHGHLISGCTLDVFIRSQLHARGDTIDVGRSLSKLPLVDPITLVDEFDTWYFDHLRGIFELNLIVEKKEFPRRWKLASDAQLFYLIELPGQQRTNDHENEKTIRSIDRPNTVSLERFVEDVCEKENNGMTAKWIEALRADDMLTFDHLANLKHAEWSELKVLSINGKKILKSYIDREKQMASDAKTTTQVKIDDSNKKSGRIQSESELLACIHQIKLYFHHMLADQFASVGIPTPSRLDVRCVHLSFDEMRREGFADDGLFDQMKMFFLPLTMIEHDLTIDDIQWQSLSRVRLNERDKLLVKQKQLINELTEKEDQYYRHDDSIRKLRKENQLKRQVSEENNGEKYEGFLITELLDEHRQTMERLEQERNKLRTDIQATEDLIENIEKGLMERDVQSSEKTDRDLIKPNRGFIMYGPPGTGKSDIMSKLSVRMGVSMVAPPIAAGELNRPLVGESERIISDICMRCHRTPYLMCCVSIDEIDSLAPKRKDNSSDGNIAKLSVLLSVIDGIKDVPNLMIFCATNRLHMMDEAFLRRMSGKFFVGRPSSHARKSILSGMKSWHIPPHLLESLTMATTNFSGAALRALRRLITVHCIDMQRINPRYQLDYCTMLQLADTTARQYRIVIGSGTLPTLLLRVADRNPLFENNQEPRARFNDLVNKKNSVYTGKIIVNLHGRRIDVEAINIHPITGECEKVVYLEYLTDSETSIQELLERLTVYGKSRNVQLLQLIDLNLLSAESAYDEKEKFEILKERLDECAAYRRSMIVYDLDSLIGINKSEGNSSMGRSTNLSLINHNVYTYVKDKFISAYIQSSTFSNNDQNKDTIVNEEKWSVMVIRDPFLLRQFCDDVVFTRPVSEIEEEEAEMRRADQLIKCVQCNDFYLEQDNKMGVCVHHDGFVYDNHSLTLTQWGHQAAIALLLKEEAEAVKQSTTNVLTPEQKERLEREKQRFKYICCNQTVQASGMMGGCKRGKHSPANVTLIQWEYSCDHNREYQDKRLTLLQSRIQ</sequence>
<dbReference type="SUPFAM" id="SSF52540">
    <property type="entry name" value="P-loop containing nucleoside triphosphate hydrolases"/>
    <property type="match status" value="1"/>
</dbReference>
<dbReference type="SMART" id="SM00382">
    <property type="entry name" value="AAA"/>
    <property type="match status" value="1"/>
</dbReference>
<evidence type="ECO:0000256" key="3">
    <source>
        <dbReference type="SAM" id="Coils"/>
    </source>
</evidence>
<evidence type="ECO:0000313" key="8">
    <source>
        <dbReference type="Proteomes" id="UP000663870"/>
    </source>
</evidence>
<proteinExistence type="predicted"/>
<keyword evidence="3" id="KW-0175">Coiled coil</keyword>
<evidence type="ECO:0000256" key="2">
    <source>
        <dbReference type="ARBA" id="ARBA00022840"/>
    </source>
</evidence>
<evidence type="ECO:0000259" key="4">
    <source>
        <dbReference type="SMART" id="SM00382"/>
    </source>
</evidence>
<dbReference type="Proteomes" id="UP000663854">
    <property type="component" value="Unassembled WGS sequence"/>
</dbReference>
<dbReference type="Gene3D" id="3.40.50.300">
    <property type="entry name" value="P-loop containing nucleotide triphosphate hydrolases"/>
    <property type="match status" value="1"/>
</dbReference>
<dbReference type="PANTHER" id="PTHR23077:SF171">
    <property type="entry name" value="NUCLEAR VALOSIN-CONTAINING PROTEIN-LIKE"/>
    <property type="match status" value="1"/>
</dbReference>
<dbReference type="InterPro" id="IPR003959">
    <property type="entry name" value="ATPase_AAA_core"/>
</dbReference>
<evidence type="ECO:0000256" key="1">
    <source>
        <dbReference type="ARBA" id="ARBA00022741"/>
    </source>
</evidence>
<dbReference type="InterPro" id="IPR050168">
    <property type="entry name" value="AAA_ATPase_domain"/>
</dbReference>
<dbReference type="PROSITE" id="PS00674">
    <property type="entry name" value="AAA"/>
    <property type="match status" value="1"/>
</dbReference>
<evidence type="ECO:0000313" key="6">
    <source>
        <dbReference type="EMBL" id="CAF1242321.1"/>
    </source>
</evidence>
<feature type="domain" description="AAA+ ATPase" evidence="4">
    <location>
        <begin position="591"/>
        <end position="729"/>
    </location>
</feature>
<gene>
    <name evidence="6" type="ORF">JXQ802_LOCUS26528</name>
    <name evidence="5" type="ORF">PYM288_LOCUS14658</name>
</gene>
<dbReference type="InterPro" id="IPR003593">
    <property type="entry name" value="AAA+_ATPase"/>
</dbReference>
<dbReference type="GO" id="GO:0005524">
    <property type="term" value="F:ATP binding"/>
    <property type="evidence" value="ECO:0007669"/>
    <property type="project" value="UniProtKB-KW"/>
</dbReference>
<organism evidence="5 7">
    <name type="scientific">Rotaria sordida</name>
    <dbReference type="NCBI Taxonomy" id="392033"/>
    <lineage>
        <taxon>Eukaryota</taxon>
        <taxon>Metazoa</taxon>
        <taxon>Spiralia</taxon>
        <taxon>Gnathifera</taxon>
        <taxon>Rotifera</taxon>
        <taxon>Eurotatoria</taxon>
        <taxon>Bdelloidea</taxon>
        <taxon>Philodinida</taxon>
        <taxon>Philodinidae</taxon>
        <taxon>Rotaria</taxon>
    </lineage>
</organism>
<keyword evidence="1" id="KW-0547">Nucleotide-binding</keyword>
<evidence type="ECO:0000313" key="7">
    <source>
        <dbReference type="Proteomes" id="UP000663854"/>
    </source>
</evidence>
<dbReference type="Proteomes" id="UP000663870">
    <property type="component" value="Unassembled WGS sequence"/>
</dbReference>